<keyword evidence="2" id="KW-1185">Reference proteome</keyword>
<protein>
    <recommendedName>
        <fullName evidence="3">Metanogen output domain-containing protein</fullName>
    </recommendedName>
</protein>
<evidence type="ECO:0000313" key="2">
    <source>
        <dbReference type="Proteomes" id="UP000290527"/>
    </source>
</evidence>
<dbReference type="EMBL" id="BFAX01000001">
    <property type="protein sequence ID" value="GBF36029.1"/>
    <property type="molecule type" value="Genomic_DNA"/>
</dbReference>
<dbReference type="Proteomes" id="UP000290527">
    <property type="component" value="Unassembled WGS sequence"/>
</dbReference>
<evidence type="ECO:0008006" key="3">
    <source>
        <dbReference type="Google" id="ProtNLM"/>
    </source>
</evidence>
<gene>
    <name evidence="1" type="ORF">MHHB_P0254</name>
</gene>
<dbReference type="RefSeq" id="WP_131006812.1">
    <property type="nucleotide sequence ID" value="NZ_BFAX01000001.1"/>
</dbReference>
<comment type="caution">
    <text evidence="1">The sequence shown here is derived from an EMBL/GenBank/DDBJ whole genome shotgun (WGS) entry which is preliminary data.</text>
</comment>
<dbReference type="AlphaFoldDB" id="A0A401HP66"/>
<evidence type="ECO:0000313" key="1">
    <source>
        <dbReference type="EMBL" id="GBF36029.1"/>
    </source>
</evidence>
<organism evidence="1 2">
    <name type="scientific">Methanofervidicoccus abyssi</name>
    <dbReference type="NCBI Taxonomy" id="2082189"/>
    <lineage>
        <taxon>Archaea</taxon>
        <taxon>Methanobacteriati</taxon>
        <taxon>Methanobacteriota</taxon>
        <taxon>Methanomada group</taxon>
        <taxon>Methanococci</taxon>
        <taxon>Methanococcales</taxon>
        <taxon>Methanofervidicoccus</taxon>
    </lineage>
</organism>
<accession>A0A401HP66</accession>
<sequence>MRPLTKGNIKYIVDQDTPIQQYFCSLLLSTLAELIEDSQLFIDSVMEAIGPNLYVILKAKKLIKENYSDFEDFIRDVNNAMNICDSVNVIPDKDSLVVYLYRNYGYCKYCPVNIGGADLVSTGCPFPVLFEVMGKEAGFEYKATGIKREERACVIYYKKVKNNIKGINIIGYK</sequence>
<name>A0A401HP66_9EURY</name>
<reference evidence="1 2" key="1">
    <citation type="journal article" date="2019" name="Int. J. Syst. Evol. Microbiol.">
        <title>Methanofervidicoccus abyssi gen. nov., sp. nov., a hydrogenotrophic methanogen, isolated from a hydrothermal vent chimney in the Mid-Cayman Spreading Center, the Caribbean Sea.</title>
        <authorList>
            <person name="Sakai S."/>
            <person name="Takaki Y."/>
            <person name="Miyazaki M."/>
            <person name="Ogawara M."/>
            <person name="Yanagawa K."/>
            <person name="Miyazaki J."/>
            <person name="Takai K."/>
        </authorList>
    </citation>
    <scope>NUCLEOTIDE SEQUENCE [LARGE SCALE GENOMIC DNA]</scope>
    <source>
        <strain evidence="1 2">HHB</strain>
    </source>
</reference>
<dbReference type="OrthoDB" id="66046at2157"/>
<proteinExistence type="predicted"/>